<evidence type="ECO:0000313" key="3">
    <source>
        <dbReference type="Proteomes" id="UP000198942"/>
    </source>
</evidence>
<keyword evidence="1" id="KW-0732">Signal</keyword>
<feature type="chain" id="PRO_5011576919" description="Glycosyl hydrolases family 25" evidence="1">
    <location>
        <begin position="20"/>
        <end position="333"/>
    </location>
</feature>
<keyword evidence="3" id="KW-1185">Reference proteome</keyword>
<reference evidence="3" key="1">
    <citation type="submission" date="2016-10" db="EMBL/GenBank/DDBJ databases">
        <authorList>
            <person name="Varghese N."/>
            <person name="Submissions S."/>
        </authorList>
    </citation>
    <scope>NUCLEOTIDE SEQUENCE [LARGE SCALE GENOMIC DNA]</scope>
    <source>
        <strain evidence="3">Gh-48</strain>
    </source>
</reference>
<dbReference type="STRING" id="551995.SAMN05192574_110128"/>
<protein>
    <recommendedName>
        <fullName evidence="4">Glycosyl hydrolases family 25</fullName>
    </recommendedName>
</protein>
<dbReference type="RefSeq" id="WP_091217447.1">
    <property type="nucleotide sequence ID" value="NZ_FOCL01000010.1"/>
</dbReference>
<dbReference type="AlphaFoldDB" id="A0A1H8RG00"/>
<proteinExistence type="predicted"/>
<organism evidence="2 3">
    <name type="scientific">Mucilaginibacter gossypiicola</name>
    <dbReference type="NCBI Taxonomy" id="551995"/>
    <lineage>
        <taxon>Bacteria</taxon>
        <taxon>Pseudomonadati</taxon>
        <taxon>Bacteroidota</taxon>
        <taxon>Sphingobacteriia</taxon>
        <taxon>Sphingobacteriales</taxon>
        <taxon>Sphingobacteriaceae</taxon>
        <taxon>Mucilaginibacter</taxon>
    </lineage>
</organism>
<gene>
    <name evidence="2" type="ORF">SAMN05192574_110128</name>
</gene>
<dbReference type="EMBL" id="FOCL01000010">
    <property type="protein sequence ID" value="SEO65074.1"/>
    <property type="molecule type" value="Genomic_DNA"/>
</dbReference>
<feature type="signal peptide" evidence="1">
    <location>
        <begin position="1"/>
        <end position="19"/>
    </location>
</feature>
<sequence length="333" mass="36997">MKALLSAILLITFSHLCFSQQTYAPAAPLPAKNLGIYGRGLYPGNDTTYRLLKHSGFNTLLLSSFYIHANGDLYSGDSHQPIIHNGKWVGDSSYVRRVTGLKRKSSISRIEILLEGRWYGQPPNTFDFIRDWYDPSKTVPGIVTGIGEQSTLYNICRVLKEVLGADAFCIDDESVYDSPSIIAMGKIAAKLNMHMTLCPYKGYAYWGSILKASDVNVVDALYLQCYDGGVKNEIKDWVEALKPKQPIYPVFMVRGSFSTCDTYKGSKSVTEIKTQLKGFKNDYPGISGAAIWQMEDLKSFVKMGCAVKEPTSGNAKSVARFLSQLKKTLKSEL</sequence>
<evidence type="ECO:0000256" key="1">
    <source>
        <dbReference type="SAM" id="SignalP"/>
    </source>
</evidence>
<dbReference type="OrthoDB" id="1089471at2"/>
<evidence type="ECO:0008006" key="4">
    <source>
        <dbReference type="Google" id="ProtNLM"/>
    </source>
</evidence>
<name>A0A1H8RG00_9SPHI</name>
<accession>A0A1H8RG00</accession>
<dbReference type="Proteomes" id="UP000198942">
    <property type="component" value="Unassembled WGS sequence"/>
</dbReference>
<evidence type="ECO:0000313" key="2">
    <source>
        <dbReference type="EMBL" id="SEO65074.1"/>
    </source>
</evidence>